<dbReference type="Pfam" id="PF00089">
    <property type="entry name" value="Trypsin"/>
    <property type="match status" value="1"/>
</dbReference>
<feature type="chain" id="PRO_5021043784" description="Serine protease" evidence="6">
    <location>
        <begin position="21"/>
        <end position="373"/>
    </location>
</feature>
<dbReference type="SUPFAM" id="SSF47090">
    <property type="entry name" value="PGBD-like"/>
    <property type="match status" value="1"/>
</dbReference>
<dbReference type="EC" id="3.4.21.-" evidence="6"/>
<accession>A0A4R1YWA6</accession>
<evidence type="ECO:0000256" key="5">
    <source>
        <dbReference type="ARBA" id="ARBA00022825"/>
    </source>
</evidence>
<keyword evidence="4 6" id="KW-0378">Hydrolase</keyword>
<protein>
    <recommendedName>
        <fullName evidence="6">Serine protease</fullName>
        <ecNumber evidence="6">3.4.21.-</ecNumber>
    </recommendedName>
</protein>
<dbReference type="PRINTS" id="PR00839">
    <property type="entry name" value="V8PROTEASE"/>
</dbReference>
<dbReference type="Proteomes" id="UP000295277">
    <property type="component" value="Unassembled WGS sequence"/>
</dbReference>
<keyword evidence="2 6" id="KW-0645">Protease</keyword>
<evidence type="ECO:0000259" key="7">
    <source>
        <dbReference type="PROSITE" id="PS50240"/>
    </source>
</evidence>
<reference evidence="8 9" key="1">
    <citation type="submission" date="2019-03" db="EMBL/GenBank/DDBJ databases">
        <title>Genomic Encyclopedia of Type Strains, Phase IV (KMG-IV): sequencing the most valuable type-strain genomes for metagenomic binning, comparative biology and taxonomic classification.</title>
        <authorList>
            <person name="Goeker M."/>
        </authorList>
    </citation>
    <scope>NUCLEOTIDE SEQUENCE [LARGE SCALE GENOMIC DNA]</scope>
    <source>
        <strain evidence="8 9">DSM 21153</strain>
    </source>
</reference>
<organism evidence="8 9">
    <name type="scientific">Rhodovulum steppense</name>
    <dbReference type="NCBI Taxonomy" id="540251"/>
    <lineage>
        <taxon>Bacteria</taxon>
        <taxon>Pseudomonadati</taxon>
        <taxon>Pseudomonadota</taxon>
        <taxon>Alphaproteobacteria</taxon>
        <taxon>Rhodobacterales</taxon>
        <taxon>Paracoccaceae</taxon>
        <taxon>Rhodovulum</taxon>
    </lineage>
</organism>
<dbReference type="GO" id="GO:0004252">
    <property type="term" value="F:serine-type endopeptidase activity"/>
    <property type="evidence" value="ECO:0007669"/>
    <property type="project" value="InterPro"/>
</dbReference>
<keyword evidence="3 6" id="KW-0732">Signal</keyword>
<dbReference type="RefSeq" id="WP_132694542.1">
    <property type="nucleotide sequence ID" value="NZ_SLVM01000009.1"/>
</dbReference>
<dbReference type="PROSITE" id="PS50240">
    <property type="entry name" value="TRYPSIN_DOM"/>
    <property type="match status" value="1"/>
</dbReference>
<dbReference type="InterPro" id="IPR043504">
    <property type="entry name" value="Peptidase_S1_PA_chymotrypsin"/>
</dbReference>
<dbReference type="InterPro" id="IPR036365">
    <property type="entry name" value="PGBD-like_sf"/>
</dbReference>
<evidence type="ECO:0000313" key="8">
    <source>
        <dbReference type="EMBL" id="TCM85043.1"/>
    </source>
</evidence>
<gene>
    <name evidence="8" type="ORF">EV216_109128</name>
</gene>
<dbReference type="InterPro" id="IPR050966">
    <property type="entry name" value="Glutamyl_endopeptidase"/>
</dbReference>
<keyword evidence="9" id="KW-1185">Reference proteome</keyword>
<keyword evidence="5 6" id="KW-0720">Serine protease</keyword>
<sequence length="373" mass="39319">MRFALVLVLAALLQAGAVGADEARRERAIRALQHELGLPETGLMDGATRAALFEPMTEAGAPRPALSAPEASVSFDLGGDAGTAGPVDLPPATGTGRIVAQPTMAPDLAAELSDASAIYAQYEMGGLSVRPETWVPFSVIGEDERVAVNDTTSFPERAIVQILFQNAFGGTSLCSGMMVSADTVLTAAHCIHGGTVFGRAYSAYRVLPGRNRAATPFGECGVRRAHVLQGWTAATSAEEARDYDLGALKLDCRVGEATGWAGVRVLEDAELGAVTVVQGYAADKAPPGRQWVSTDSLRILRDLKGFYLNDTYGGTSGSPVFLGADRAVLVGVHTNGLHGEEPWASHNAFTRITPERMRRIAEWIADQGAEAGR</sequence>
<dbReference type="PANTHER" id="PTHR15462:SF8">
    <property type="entry name" value="SERINE PROTEASE"/>
    <property type="match status" value="1"/>
</dbReference>
<proteinExistence type="inferred from homology"/>
<dbReference type="SUPFAM" id="SSF50494">
    <property type="entry name" value="Trypsin-like serine proteases"/>
    <property type="match status" value="1"/>
</dbReference>
<evidence type="ECO:0000313" key="9">
    <source>
        <dbReference type="Proteomes" id="UP000295277"/>
    </source>
</evidence>
<comment type="caution">
    <text evidence="8">The sequence shown here is derived from an EMBL/GenBank/DDBJ whole genome shotgun (WGS) entry which is preliminary data.</text>
</comment>
<evidence type="ECO:0000256" key="6">
    <source>
        <dbReference type="RuleBase" id="RU004296"/>
    </source>
</evidence>
<evidence type="ECO:0000256" key="1">
    <source>
        <dbReference type="ARBA" id="ARBA00008764"/>
    </source>
</evidence>
<dbReference type="PANTHER" id="PTHR15462">
    <property type="entry name" value="SERINE PROTEASE"/>
    <property type="match status" value="1"/>
</dbReference>
<dbReference type="InterPro" id="IPR018114">
    <property type="entry name" value="TRYPSIN_HIS"/>
</dbReference>
<dbReference type="Gene3D" id="2.40.10.10">
    <property type="entry name" value="Trypsin-like serine proteases"/>
    <property type="match status" value="2"/>
</dbReference>
<dbReference type="InterPro" id="IPR009003">
    <property type="entry name" value="Peptidase_S1_PA"/>
</dbReference>
<feature type="signal peptide" evidence="6">
    <location>
        <begin position="1"/>
        <end position="20"/>
    </location>
</feature>
<dbReference type="InterPro" id="IPR008256">
    <property type="entry name" value="Peptidase_S1B"/>
</dbReference>
<evidence type="ECO:0000256" key="2">
    <source>
        <dbReference type="ARBA" id="ARBA00022670"/>
    </source>
</evidence>
<evidence type="ECO:0000256" key="4">
    <source>
        <dbReference type="ARBA" id="ARBA00022801"/>
    </source>
</evidence>
<dbReference type="OrthoDB" id="3078754at2"/>
<dbReference type="PROSITE" id="PS00134">
    <property type="entry name" value="TRYPSIN_HIS"/>
    <property type="match status" value="1"/>
</dbReference>
<dbReference type="AlphaFoldDB" id="A0A4R1YWA6"/>
<dbReference type="GO" id="GO:0006508">
    <property type="term" value="P:proteolysis"/>
    <property type="evidence" value="ECO:0007669"/>
    <property type="project" value="UniProtKB-KW"/>
</dbReference>
<comment type="similarity">
    <text evidence="1 6">Belongs to the peptidase S1B family.</text>
</comment>
<dbReference type="EMBL" id="SLVM01000009">
    <property type="protein sequence ID" value="TCM85043.1"/>
    <property type="molecule type" value="Genomic_DNA"/>
</dbReference>
<name>A0A4R1YWA6_9RHOB</name>
<dbReference type="InterPro" id="IPR001254">
    <property type="entry name" value="Trypsin_dom"/>
</dbReference>
<feature type="domain" description="Peptidase S1" evidence="7">
    <location>
        <begin position="139"/>
        <end position="369"/>
    </location>
</feature>
<evidence type="ECO:0000256" key="3">
    <source>
        <dbReference type="ARBA" id="ARBA00022729"/>
    </source>
</evidence>